<accession>A0A1J9P0J8</accession>
<dbReference type="OrthoDB" id="5281682at2759"/>
<name>A0A1J9P0J8_9EURO</name>
<protein>
    <submittedName>
        <fullName evidence="2">Uncharacterized protein</fullName>
    </submittedName>
</protein>
<dbReference type="EMBL" id="LGRN01001171">
    <property type="protein sequence ID" value="OJD09742.1"/>
    <property type="molecule type" value="Genomic_DNA"/>
</dbReference>
<dbReference type="AlphaFoldDB" id="A0A1J9P0J8"/>
<evidence type="ECO:0000256" key="1">
    <source>
        <dbReference type="SAM" id="MobiDB-lite"/>
    </source>
</evidence>
<reference evidence="2 3" key="1">
    <citation type="submission" date="2015-07" db="EMBL/GenBank/DDBJ databases">
        <title>Emmonsia species relationships and genome sequence.</title>
        <authorList>
            <consortium name="The Broad Institute Genomics Platform"/>
            <person name="Cuomo C.A."/>
            <person name="Munoz J.F."/>
            <person name="Imamovic A."/>
            <person name="Priest M.E."/>
            <person name="Young S."/>
            <person name="Clay O.K."/>
            <person name="McEwen J.G."/>
        </authorList>
    </citation>
    <scope>NUCLEOTIDE SEQUENCE [LARGE SCALE GENOMIC DNA]</scope>
    <source>
        <strain evidence="2 3">UAMH 9510</strain>
    </source>
</reference>
<proteinExistence type="predicted"/>
<evidence type="ECO:0000313" key="2">
    <source>
        <dbReference type="EMBL" id="OJD09742.1"/>
    </source>
</evidence>
<feature type="region of interest" description="Disordered" evidence="1">
    <location>
        <begin position="47"/>
        <end position="83"/>
    </location>
</feature>
<organism evidence="2 3">
    <name type="scientific">Emergomyces pasteurianus Ep9510</name>
    <dbReference type="NCBI Taxonomy" id="1447872"/>
    <lineage>
        <taxon>Eukaryota</taxon>
        <taxon>Fungi</taxon>
        <taxon>Dikarya</taxon>
        <taxon>Ascomycota</taxon>
        <taxon>Pezizomycotina</taxon>
        <taxon>Eurotiomycetes</taxon>
        <taxon>Eurotiomycetidae</taxon>
        <taxon>Onygenales</taxon>
        <taxon>Ajellomycetaceae</taxon>
        <taxon>Emergomyces</taxon>
    </lineage>
</organism>
<dbReference type="STRING" id="1447872.A0A1J9P0J8"/>
<dbReference type="Proteomes" id="UP000182235">
    <property type="component" value="Unassembled WGS sequence"/>
</dbReference>
<dbReference type="VEuPathDB" id="FungiDB:AJ78_08950"/>
<sequence>MDTMLSTMTPPPLLSVDSITLPSSPACISRPKSAQNSLYEQQEFNLKEPHPHSHPYHHQDHHQQQQQQLQLQHHQQLQPRPNLLRQPPSIELEMSDPVMPSSTLPPPPPAPVLFENLPIEIHEAILDHLFGVRGSTLSSLSPAKSSPNSWSKALRHPRRKALSNLALVSSLWRPLVQERIYRHIQVKGTTDGLLECAEWFLSHAHLSSYVRHIEIWVPVWGDRMPKGRMRQYYRPHNGHEDSNLANVAAVLEATVASFENTSSTINGSNSANFRFASRNATLQQIFCHVSYFFPHARILTLEGGHCKKPPMIRHFDNDPWGQPAEKRLEVLPNIQTFVMRGAWNIMRDYQDWCNLAKALPNLREWHCAYAKRKLEAHATISKALANFPTSITRLDISLEGFYNKTASHSRWFGTVHIEPHLCQLLGAIAPQLESLTFTGKVCAALFTQARAAMLKHHSTPRLKSVDLVVKSCCREHRSHDDGSPMPNDLSGVTNMNFINSFEQLVVAAVRSLDAFAPLNHVRIRFIDIDSTSNLGLLNPYFQLVDNRCIGLWSEAILEALYGARQHAQFELLDDGILPQYGMNVQTGSRLFPRTRPLSIKASSYKIIADKSKR</sequence>
<evidence type="ECO:0000313" key="3">
    <source>
        <dbReference type="Proteomes" id="UP000182235"/>
    </source>
</evidence>
<comment type="caution">
    <text evidence="2">The sequence shown here is derived from an EMBL/GenBank/DDBJ whole genome shotgun (WGS) entry which is preliminary data.</text>
</comment>
<feature type="compositionally biased region" description="Low complexity" evidence="1">
    <location>
        <begin position="64"/>
        <end position="83"/>
    </location>
</feature>
<feature type="compositionally biased region" description="Basic and acidic residues" evidence="1">
    <location>
        <begin position="47"/>
        <end position="63"/>
    </location>
</feature>
<gene>
    <name evidence="2" type="ORF">AJ78_08950</name>
</gene>
<keyword evidence="3" id="KW-1185">Reference proteome</keyword>